<dbReference type="AlphaFoldDB" id="A0A7G9FMD3"/>
<dbReference type="EMBL" id="CP060632">
    <property type="protein sequence ID" value="QNL99714.1"/>
    <property type="molecule type" value="Genomic_DNA"/>
</dbReference>
<name>A0A7G9FMD3_9FIRM</name>
<dbReference type="Proteomes" id="UP000515819">
    <property type="component" value="Chromosome"/>
</dbReference>
<dbReference type="Gene3D" id="3.10.129.130">
    <property type="match status" value="1"/>
</dbReference>
<evidence type="ECO:0000313" key="2">
    <source>
        <dbReference type="Proteomes" id="UP000515819"/>
    </source>
</evidence>
<keyword evidence="2" id="KW-1185">Reference proteome</keyword>
<proteinExistence type="predicted"/>
<dbReference type="InterPro" id="IPR025911">
    <property type="entry name" value="ToxN/AbiQ_toxin"/>
</dbReference>
<organism evidence="1 2">
    <name type="scientific">Wujia chipingensis</name>
    <dbReference type="NCBI Taxonomy" id="2763670"/>
    <lineage>
        <taxon>Bacteria</taxon>
        <taxon>Bacillati</taxon>
        <taxon>Bacillota</taxon>
        <taxon>Clostridia</taxon>
        <taxon>Lachnospirales</taxon>
        <taxon>Lachnospiraceae</taxon>
        <taxon>Wujia</taxon>
    </lineage>
</organism>
<dbReference type="KEGG" id="wcp:H9Q76_13570"/>
<gene>
    <name evidence="1" type="ORF">H9Q76_13570</name>
</gene>
<protein>
    <submittedName>
        <fullName evidence="1">Type III toxin-antitoxin system ToxN/AbiQ family toxin</fullName>
    </submittedName>
</protein>
<accession>A0A7G9FMD3</accession>
<dbReference type="GO" id="GO:0003723">
    <property type="term" value="F:RNA binding"/>
    <property type="evidence" value="ECO:0007669"/>
    <property type="project" value="InterPro"/>
</dbReference>
<dbReference type="RefSeq" id="WP_118374505.1">
    <property type="nucleotide sequence ID" value="NZ_CP060632.1"/>
</dbReference>
<reference evidence="1 2" key="1">
    <citation type="submission" date="2020-08" db="EMBL/GenBank/DDBJ databases">
        <authorList>
            <person name="Liu C."/>
            <person name="Sun Q."/>
        </authorList>
    </citation>
    <scope>NUCLEOTIDE SEQUENCE [LARGE SCALE GENOMIC DNA]</scope>
    <source>
        <strain evidence="1 2">NSJ-4</strain>
    </source>
</reference>
<evidence type="ECO:0000313" key="1">
    <source>
        <dbReference type="EMBL" id="QNL99714.1"/>
    </source>
</evidence>
<dbReference type="GO" id="GO:0004521">
    <property type="term" value="F:RNA endonuclease activity"/>
    <property type="evidence" value="ECO:0007669"/>
    <property type="project" value="InterPro"/>
</dbReference>
<dbReference type="Pfam" id="PF13958">
    <property type="entry name" value="ToxN_toxin"/>
    <property type="match status" value="1"/>
</dbReference>
<sequence length="194" mass="23210">MDNEWNLYKVNMKYIRNLKNVEQKATGRTNTILSVSTQTHKQGRPFLGILVLVNERKYCIPLSSVEEKEKYKSMSENITCRKIRDDDGNVIGILNINNMIPVRDEYLIPFELEELPTDTQIQLSYKRKCRQELKWCRLHGNEILRLAQELHRIICSEERFAKRHICPDFMLLEKECDKQRVVSKRDEKKRNRKR</sequence>
<dbReference type="InterPro" id="IPR053735">
    <property type="entry name" value="Type_III_TA_endoRNase"/>
</dbReference>